<sequence length="154" mass="17611">MAMIPPQFTASVQNNFRRYRRCWLCTVQHYGSRSRLQTQEKKASVCLAADTGLGGMHHIWKHVVVCCREGHSPLEDNVRIFCVVCFFVERVHEYRNFCSADDIVCVPECSACLGFCVVVEGGRRERQRRDSSLLPLRATSIGVCRFRLGPIPLY</sequence>
<gene>
    <name evidence="1" type="ORF">HPB49_017918</name>
</gene>
<evidence type="ECO:0000313" key="2">
    <source>
        <dbReference type="Proteomes" id="UP000821865"/>
    </source>
</evidence>
<comment type="caution">
    <text evidence="1">The sequence shown here is derived from an EMBL/GenBank/DDBJ whole genome shotgun (WGS) entry which is preliminary data.</text>
</comment>
<proteinExistence type="predicted"/>
<protein>
    <submittedName>
        <fullName evidence="1">Uncharacterized protein</fullName>
    </submittedName>
</protein>
<accession>A0ACB8DJU7</accession>
<dbReference type="Proteomes" id="UP000821865">
    <property type="component" value="Chromosome 11"/>
</dbReference>
<dbReference type="EMBL" id="CM023480">
    <property type="protein sequence ID" value="KAH7971015.1"/>
    <property type="molecule type" value="Genomic_DNA"/>
</dbReference>
<keyword evidence="2" id="KW-1185">Reference proteome</keyword>
<reference evidence="1" key="1">
    <citation type="submission" date="2020-05" db="EMBL/GenBank/DDBJ databases">
        <title>Large-scale comparative analyses of tick genomes elucidate their genetic diversity and vector capacities.</title>
        <authorList>
            <person name="Jia N."/>
            <person name="Wang J."/>
            <person name="Shi W."/>
            <person name="Du L."/>
            <person name="Sun Y."/>
            <person name="Zhan W."/>
            <person name="Jiang J."/>
            <person name="Wang Q."/>
            <person name="Zhang B."/>
            <person name="Ji P."/>
            <person name="Sakyi L.B."/>
            <person name="Cui X."/>
            <person name="Yuan T."/>
            <person name="Jiang B."/>
            <person name="Yang W."/>
            <person name="Lam T.T.-Y."/>
            <person name="Chang Q."/>
            <person name="Ding S."/>
            <person name="Wang X."/>
            <person name="Zhu J."/>
            <person name="Ruan X."/>
            <person name="Zhao L."/>
            <person name="Wei J."/>
            <person name="Que T."/>
            <person name="Du C."/>
            <person name="Cheng J."/>
            <person name="Dai P."/>
            <person name="Han X."/>
            <person name="Huang E."/>
            <person name="Gao Y."/>
            <person name="Liu J."/>
            <person name="Shao H."/>
            <person name="Ye R."/>
            <person name="Li L."/>
            <person name="Wei W."/>
            <person name="Wang X."/>
            <person name="Wang C."/>
            <person name="Yang T."/>
            <person name="Huo Q."/>
            <person name="Li W."/>
            <person name="Guo W."/>
            <person name="Chen H."/>
            <person name="Zhou L."/>
            <person name="Ni X."/>
            <person name="Tian J."/>
            <person name="Zhou Y."/>
            <person name="Sheng Y."/>
            <person name="Liu T."/>
            <person name="Pan Y."/>
            <person name="Xia L."/>
            <person name="Li J."/>
            <person name="Zhao F."/>
            <person name="Cao W."/>
        </authorList>
    </citation>
    <scope>NUCLEOTIDE SEQUENCE</scope>
    <source>
        <strain evidence="1">Dsil-2018</strain>
    </source>
</reference>
<organism evidence="1 2">
    <name type="scientific">Dermacentor silvarum</name>
    <name type="common">Tick</name>
    <dbReference type="NCBI Taxonomy" id="543639"/>
    <lineage>
        <taxon>Eukaryota</taxon>
        <taxon>Metazoa</taxon>
        <taxon>Ecdysozoa</taxon>
        <taxon>Arthropoda</taxon>
        <taxon>Chelicerata</taxon>
        <taxon>Arachnida</taxon>
        <taxon>Acari</taxon>
        <taxon>Parasitiformes</taxon>
        <taxon>Ixodida</taxon>
        <taxon>Ixodoidea</taxon>
        <taxon>Ixodidae</taxon>
        <taxon>Rhipicephalinae</taxon>
        <taxon>Dermacentor</taxon>
    </lineage>
</organism>
<name>A0ACB8DJU7_DERSI</name>
<evidence type="ECO:0000313" key="1">
    <source>
        <dbReference type="EMBL" id="KAH7971015.1"/>
    </source>
</evidence>